<proteinExistence type="predicted"/>
<accession>A0A1J7I5Y5</accession>
<dbReference type="EMBL" id="CM007364">
    <property type="protein sequence ID" value="OIW14050.1"/>
    <property type="molecule type" value="Genomic_DNA"/>
</dbReference>
<sequence>MDKSPSNHEDNHLFLDAHDPSFNLTADHSPEPSASSSTLSDPQPSSPATTIRRRPIRRVSPVMELPEPSCDSPTFFESDFNNGAKTSFQIHKNLKFSEEDEVFSEKNDQKHGATTSFVEKRDLKHDEALNLDEKCDLKHDEALNLADKCDLKHDAAFNLTENNEESSSIITTAMNDGEFDNSADSTSQLGDSSSSFVEFIGSLVIKTIGFQIKLFIMFVTYPILFIFNCCMFFIDPFGTMRKGKAFWICIFGRAWRIVFWCIGPKVERFFKENVSIWSVAFRCGWGFLWSIYVCCILFGLLVSSFLFSGFLMKFLVEKPIQIRQVLNFDYTKHSPVAYVPIISCDGIVNAAKDSENEIQVGEWVGERVIPSKHKVQVIVSLKVPESGYNRNLGIFQAKVDFLLSNGKTIASSSQPCMLKFTSEPIRLFMTFFKMVPLITGHASETQSLNVKMKGFVEGDLPTSCLKVTLEQRAEYQPGAGIPEIYDASLVIESQLFFFKRVMWLWKLSIYIWITMMAFVMELLLVLVCCRPIIFPRTRQRGAYARGPAN</sequence>
<evidence type="ECO:0000313" key="9">
    <source>
        <dbReference type="EMBL" id="OIW14050.1"/>
    </source>
</evidence>
<gene>
    <name evidence="9" type="ORF">TanjilG_11395</name>
</gene>
<dbReference type="Pfam" id="PF06775">
    <property type="entry name" value="Seipin"/>
    <property type="match status" value="1"/>
</dbReference>
<keyword evidence="6 8" id="KW-0472">Membrane</keyword>
<evidence type="ECO:0000256" key="5">
    <source>
        <dbReference type="ARBA" id="ARBA00023098"/>
    </source>
</evidence>
<dbReference type="OMA" id="PGVTCGV"/>
<comment type="subcellular location">
    <subcellularLocation>
        <location evidence="1">Endoplasmic reticulum membrane</location>
        <topology evidence="1">Multi-pass membrane protein</topology>
    </subcellularLocation>
</comment>
<dbReference type="AlphaFoldDB" id="A0A1J7I5Y5"/>
<dbReference type="CDD" id="cd23995">
    <property type="entry name" value="Seipin_BSCL2_like"/>
    <property type="match status" value="1"/>
</dbReference>
<keyword evidence="3" id="KW-0256">Endoplasmic reticulum</keyword>
<name>A0A1J7I5Y5_LUPAN</name>
<dbReference type="KEGG" id="lang:109345236"/>
<feature type="compositionally biased region" description="Low complexity" evidence="7">
    <location>
        <begin position="31"/>
        <end position="50"/>
    </location>
</feature>
<dbReference type="OrthoDB" id="3990054at2759"/>
<evidence type="ECO:0000256" key="8">
    <source>
        <dbReference type="SAM" id="Phobius"/>
    </source>
</evidence>
<dbReference type="GO" id="GO:0140042">
    <property type="term" value="P:lipid droplet formation"/>
    <property type="evidence" value="ECO:0007669"/>
    <property type="project" value="UniProtKB-ARBA"/>
</dbReference>
<evidence type="ECO:0008006" key="11">
    <source>
        <dbReference type="Google" id="ProtNLM"/>
    </source>
</evidence>
<evidence type="ECO:0000256" key="1">
    <source>
        <dbReference type="ARBA" id="ARBA00004477"/>
    </source>
</evidence>
<dbReference type="Proteomes" id="UP000188354">
    <property type="component" value="Chromosome LG04"/>
</dbReference>
<keyword evidence="2 8" id="KW-0812">Transmembrane</keyword>
<feature type="region of interest" description="Disordered" evidence="7">
    <location>
        <begin position="1"/>
        <end position="70"/>
    </location>
</feature>
<feature type="transmembrane region" description="Helical" evidence="8">
    <location>
        <begin position="509"/>
        <end position="533"/>
    </location>
</feature>
<keyword evidence="5" id="KW-0443">Lipid metabolism</keyword>
<dbReference type="Gramene" id="OIW14050">
    <property type="protein sequence ID" value="OIW14050"/>
    <property type="gene ID" value="TanjilG_11395"/>
</dbReference>
<evidence type="ECO:0000256" key="3">
    <source>
        <dbReference type="ARBA" id="ARBA00022824"/>
    </source>
</evidence>
<evidence type="ECO:0000256" key="6">
    <source>
        <dbReference type="ARBA" id="ARBA00023136"/>
    </source>
</evidence>
<evidence type="ECO:0000256" key="4">
    <source>
        <dbReference type="ARBA" id="ARBA00022989"/>
    </source>
</evidence>
<dbReference type="InterPro" id="IPR009617">
    <property type="entry name" value="Seipin"/>
</dbReference>
<dbReference type="PANTHER" id="PTHR21212:SF0">
    <property type="entry name" value="SEIPIN"/>
    <property type="match status" value="1"/>
</dbReference>
<protein>
    <recommendedName>
        <fullName evidence="11">Seipin</fullName>
    </recommendedName>
</protein>
<feature type="compositionally biased region" description="Basic and acidic residues" evidence="7">
    <location>
        <begin position="1"/>
        <end position="19"/>
    </location>
</feature>
<dbReference type="STRING" id="3871.A0A1J7I5Y5"/>
<organism evidence="9 10">
    <name type="scientific">Lupinus angustifolius</name>
    <name type="common">Narrow-leaved blue lupine</name>
    <dbReference type="NCBI Taxonomy" id="3871"/>
    <lineage>
        <taxon>Eukaryota</taxon>
        <taxon>Viridiplantae</taxon>
        <taxon>Streptophyta</taxon>
        <taxon>Embryophyta</taxon>
        <taxon>Tracheophyta</taxon>
        <taxon>Spermatophyta</taxon>
        <taxon>Magnoliopsida</taxon>
        <taxon>eudicotyledons</taxon>
        <taxon>Gunneridae</taxon>
        <taxon>Pentapetalae</taxon>
        <taxon>rosids</taxon>
        <taxon>fabids</taxon>
        <taxon>Fabales</taxon>
        <taxon>Fabaceae</taxon>
        <taxon>Papilionoideae</taxon>
        <taxon>50 kb inversion clade</taxon>
        <taxon>genistoids sensu lato</taxon>
        <taxon>core genistoids</taxon>
        <taxon>Genisteae</taxon>
        <taxon>Lupinus</taxon>
    </lineage>
</organism>
<feature type="transmembrane region" description="Helical" evidence="8">
    <location>
        <begin position="214"/>
        <end position="234"/>
    </location>
</feature>
<evidence type="ECO:0000256" key="7">
    <source>
        <dbReference type="SAM" id="MobiDB-lite"/>
    </source>
</evidence>
<keyword evidence="10" id="KW-1185">Reference proteome</keyword>
<feature type="transmembrane region" description="Helical" evidence="8">
    <location>
        <begin position="286"/>
        <end position="311"/>
    </location>
</feature>
<dbReference type="PANTHER" id="PTHR21212">
    <property type="entry name" value="BERNARDINELLI-SEIP CONGENITAL LIPODYSTROPHY 2 HOMOLOG BSCL2 PROTEIN"/>
    <property type="match status" value="1"/>
</dbReference>
<evidence type="ECO:0000313" key="10">
    <source>
        <dbReference type="Proteomes" id="UP000188354"/>
    </source>
</evidence>
<dbReference type="GO" id="GO:0006629">
    <property type="term" value="P:lipid metabolic process"/>
    <property type="evidence" value="ECO:0007669"/>
    <property type="project" value="UniProtKB-KW"/>
</dbReference>
<reference evidence="9 10" key="1">
    <citation type="journal article" date="2017" name="Plant Biotechnol. J.">
        <title>A comprehensive draft genome sequence for lupin (Lupinus angustifolius), an emerging health food: insights into plant-microbe interactions and legume evolution.</title>
        <authorList>
            <person name="Hane J.K."/>
            <person name="Ming Y."/>
            <person name="Kamphuis L.G."/>
            <person name="Nelson M.N."/>
            <person name="Garg G."/>
            <person name="Atkins C.A."/>
            <person name="Bayer P.E."/>
            <person name="Bravo A."/>
            <person name="Bringans S."/>
            <person name="Cannon S."/>
            <person name="Edwards D."/>
            <person name="Foley R."/>
            <person name="Gao L.L."/>
            <person name="Harrison M.J."/>
            <person name="Huang W."/>
            <person name="Hurgobin B."/>
            <person name="Li S."/>
            <person name="Liu C.W."/>
            <person name="McGrath A."/>
            <person name="Morahan G."/>
            <person name="Murray J."/>
            <person name="Weller J."/>
            <person name="Jian J."/>
            <person name="Singh K.B."/>
        </authorList>
    </citation>
    <scope>NUCLEOTIDE SEQUENCE [LARGE SCALE GENOMIC DNA]</scope>
    <source>
        <strain evidence="10">cv. Tanjil</strain>
        <tissue evidence="9">Whole plant</tissue>
    </source>
</reference>
<dbReference type="GO" id="GO:0005789">
    <property type="term" value="C:endoplasmic reticulum membrane"/>
    <property type="evidence" value="ECO:0007669"/>
    <property type="project" value="UniProtKB-SubCell"/>
</dbReference>
<keyword evidence="4 8" id="KW-1133">Transmembrane helix</keyword>
<evidence type="ECO:0000256" key="2">
    <source>
        <dbReference type="ARBA" id="ARBA00022692"/>
    </source>
</evidence>